<comment type="caution">
    <text evidence="1">The sequence shown here is derived from an EMBL/GenBank/DDBJ whole genome shotgun (WGS) entry which is preliminary data.</text>
</comment>
<organism evidence="1 2">
    <name type="scientific">Acuticoccus mangrovi</name>
    <dbReference type="NCBI Taxonomy" id="2796142"/>
    <lineage>
        <taxon>Bacteria</taxon>
        <taxon>Pseudomonadati</taxon>
        <taxon>Pseudomonadota</taxon>
        <taxon>Alphaproteobacteria</taxon>
        <taxon>Hyphomicrobiales</taxon>
        <taxon>Amorphaceae</taxon>
        <taxon>Acuticoccus</taxon>
    </lineage>
</organism>
<accession>A0A934MDI5</accession>
<evidence type="ECO:0000313" key="2">
    <source>
        <dbReference type="Proteomes" id="UP000609531"/>
    </source>
</evidence>
<dbReference type="RefSeq" id="WP_198882303.1">
    <property type="nucleotide sequence ID" value="NZ_JAEKJA010000009.1"/>
</dbReference>
<keyword evidence="2" id="KW-1185">Reference proteome</keyword>
<dbReference type="EMBL" id="JAEKJA010000009">
    <property type="protein sequence ID" value="MBJ3776397.1"/>
    <property type="molecule type" value="Genomic_DNA"/>
</dbReference>
<protein>
    <submittedName>
        <fullName evidence="1">Uncharacterized protein</fullName>
    </submittedName>
</protein>
<name>A0A934MDI5_9HYPH</name>
<dbReference type="AlphaFoldDB" id="A0A934MDI5"/>
<evidence type="ECO:0000313" key="1">
    <source>
        <dbReference type="EMBL" id="MBJ3776397.1"/>
    </source>
</evidence>
<reference evidence="1" key="1">
    <citation type="submission" date="2020-12" db="EMBL/GenBank/DDBJ databases">
        <title>Bacterial taxonomy.</title>
        <authorList>
            <person name="Pan X."/>
        </authorList>
    </citation>
    <scope>NUCLEOTIDE SEQUENCE</scope>
    <source>
        <strain evidence="1">B2012</strain>
    </source>
</reference>
<gene>
    <name evidence="1" type="ORF">JCR33_11890</name>
</gene>
<sequence length="48" mass="5037">MTVPTLRRTVARATAVYTNRGTSPGVRAGIAAAEAAGVPVEHPQFEEE</sequence>
<dbReference type="Proteomes" id="UP000609531">
    <property type="component" value="Unassembled WGS sequence"/>
</dbReference>
<proteinExistence type="predicted"/>